<dbReference type="EMBL" id="SIHI01000001">
    <property type="protein sequence ID" value="TWT58092.1"/>
    <property type="molecule type" value="Genomic_DNA"/>
</dbReference>
<proteinExistence type="inferred from homology"/>
<evidence type="ECO:0000256" key="2">
    <source>
        <dbReference type="ARBA" id="ARBA00004370"/>
    </source>
</evidence>
<dbReference type="GO" id="GO:0046677">
    <property type="term" value="P:response to antibiotic"/>
    <property type="evidence" value="ECO:0007669"/>
    <property type="project" value="UniProtKB-KW"/>
</dbReference>
<evidence type="ECO:0000256" key="5">
    <source>
        <dbReference type="ARBA" id="ARBA00022645"/>
    </source>
</evidence>
<dbReference type="SUPFAM" id="SSF56519">
    <property type="entry name" value="Penicillin binding protein dimerisation domain"/>
    <property type="match status" value="1"/>
</dbReference>
<evidence type="ECO:0000313" key="15">
    <source>
        <dbReference type="Proteomes" id="UP000317243"/>
    </source>
</evidence>
<keyword evidence="11" id="KW-1133">Transmembrane helix</keyword>
<accession>A0A5C5X8A0</accession>
<evidence type="ECO:0000256" key="4">
    <source>
        <dbReference type="ARBA" id="ARBA00012865"/>
    </source>
</evidence>
<evidence type="ECO:0000259" key="12">
    <source>
        <dbReference type="Pfam" id="PF00905"/>
    </source>
</evidence>
<evidence type="ECO:0000256" key="8">
    <source>
        <dbReference type="ARBA" id="ARBA00023136"/>
    </source>
</evidence>
<reference evidence="14 15" key="1">
    <citation type="submission" date="2019-02" db="EMBL/GenBank/DDBJ databases">
        <title>Deep-cultivation of Planctomycetes and their phenomic and genomic characterization uncovers novel biology.</title>
        <authorList>
            <person name="Wiegand S."/>
            <person name="Jogler M."/>
            <person name="Boedeker C."/>
            <person name="Pinto D."/>
            <person name="Vollmers J."/>
            <person name="Rivas-Marin E."/>
            <person name="Kohn T."/>
            <person name="Peeters S.H."/>
            <person name="Heuer A."/>
            <person name="Rast P."/>
            <person name="Oberbeckmann S."/>
            <person name="Bunk B."/>
            <person name="Jeske O."/>
            <person name="Meyerdierks A."/>
            <person name="Storesund J.E."/>
            <person name="Kallscheuer N."/>
            <person name="Luecker S."/>
            <person name="Lage O.M."/>
            <person name="Pohl T."/>
            <person name="Merkel B.J."/>
            <person name="Hornburger P."/>
            <person name="Mueller R.-W."/>
            <person name="Bruemmer F."/>
            <person name="Labrenz M."/>
            <person name="Spormann A.M."/>
            <person name="Op Den Camp H."/>
            <person name="Overmann J."/>
            <person name="Amann R."/>
            <person name="Jetten M.S.M."/>
            <person name="Mascher T."/>
            <person name="Medema M.H."/>
            <person name="Devos D.P."/>
            <person name="Kaster A.-K."/>
            <person name="Ovreas L."/>
            <person name="Rohde M."/>
            <person name="Galperin M.Y."/>
            <person name="Jogler C."/>
        </authorList>
    </citation>
    <scope>NUCLEOTIDE SEQUENCE [LARGE SCALE GENOMIC DNA]</scope>
    <source>
        <strain evidence="14 15">KOR42</strain>
    </source>
</reference>
<evidence type="ECO:0000256" key="10">
    <source>
        <dbReference type="SAM" id="MobiDB-lite"/>
    </source>
</evidence>
<dbReference type="OrthoDB" id="9804124at2"/>
<dbReference type="EC" id="3.5.2.6" evidence="4"/>
<comment type="catalytic activity">
    <reaction evidence="1">
        <text>a beta-lactam + H2O = a substituted beta-amino acid</text>
        <dbReference type="Rhea" id="RHEA:20401"/>
        <dbReference type="ChEBI" id="CHEBI:15377"/>
        <dbReference type="ChEBI" id="CHEBI:35627"/>
        <dbReference type="ChEBI" id="CHEBI:140347"/>
        <dbReference type="EC" id="3.5.2.6"/>
    </reaction>
</comment>
<keyword evidence="11" id="KW-0812">Transmembrane</keyword>
<protein>
    <recommendedName>
        <fullName evidence="4">beta-lactamase</fullName>
        <ecNumber evidence="4">3.5.2.6</ecNumber>
    </recommendedName>
</protein>
<feature type="region of interest" description="Disordered" evidence="10">
    <location>
        <begin position="700"/>
        <end position="723"/>
    </location>
</feature>
<dbReference type="Gene3D" id="3.90.1310.10">
    <property type="entry name" value="Penicillin-binding protein 2a (Domain 2)"/>
    <property type="match status" value="1"/>
</dbReference>
<dbReference type="AlphaFoldDB" id="A0A5C5X8A0"/>
<keyword evidence="9" id="KW-0046">Antibiotic resistance</keyword>
<evidence type="ECO:0000313" key="14">
    <source>
        <dbReference type="EMBL" id="TWT58092.1"/>
    </source>
</evidence>
<keyword evidence="6" id="KW-0732">Signal</keyword>
<dbReference type="InterPro" id="IPR005311">
    <property type="entry name" value="PBP_dimer"/>
</dbReference>
<dbReference type="GO" id="GO:0008658">
    <property type="term" value="F:penicillin binding"/>
    <property type="evidence" value="ECO:0007669"/>
    <property type="project" value="InterPro"/>
</dbReference>
<evidence type="ECO:0000256" key="7">
    <source>
        <dbReference type="ARBA" id="ARBA00022801"/>
    </source>
</evidence>
<keyword evidence="5" id="KW-0645">Protease</keyword>
<dbReference type="PANTHER" id="PTHR30627:SF6">
    <property type="entry name" value="BETA-LACTAMASE YBXI-RELATED"/>
    <property type="match status" value="1"/>
</dbReference>
<feature type="domain" description="Penicillin-binding protein transpeptidase" evidence="12">
    <location>
        <begin position="369"/>
        <end position="685"/>
    </location>
</feature>
<organism evidence="14 15">
    <name type="scientific">Thalassoglobus neptunius</name>
    <dbReference type="NCBI Taxonomy" id="1938619"/>
    <lineage>
        <taxon>Bacteria</taxon>
        <taxon>Pseudomonadati</taxon>
        <taxon>Planctomycetota</taxon>
        <taxon>Planctomycetia</taxon>
        <taxon>Planctomycetales</taxon>
        <taxon>Planctomycetaceae</taxon>
        <taxon>Thalassoglobus</taxon>
    </lineage>
</organism>
<dbReference type="RefSeq" id="WP_146508242.1">
    <property type="nucleotide sequence ID" value="NZ_SIHI01000001.1"/>
</dbReference>
<evidence type="ECO:0000259" key="13">
    <source>
        <dbReference type="Pfam" id="PF03717"/>
    </source>
</evidence>
<feature type="domain" description="Penicillin-binding protein dimerisation" evidence="13">
    <location>
        <begin position="75"/>
        <end position="321"/>
    </location>
</feature>
<evidence type="ECO:0000256" key="6">
    <source>
        <dbReference type="ARBA" id="ARBA00022729"/>
    </source>
</evidence>
<keyword evidence="5" id="KW-0121">Carboxypeptidase</keyword>
<dbReference type="PANTHER" id="PTHR30627">
    <property type="entry name" value="PEPTIDOGLYCAN D,D-TRANSPEPTIDASE"/>
    <property type="match status" value="1"/>
</dbReference>
<sequence length="723" mass="80884">MHNQPFSRFQSADTGHSERSHSPQWRLWAVQSFVCLVLFVIAARVVTLQVTLRQRFLDVWSESTETEEFLSARSGRILSRDGAVLAYDERRYDLAVDYRWLESPPDQQWLQREISRRLGARDRRDEAKRSTVERQILQERDRLFEQLAQLTKTSREELESDARATQLKIEQMVADVEERRLQRNLESFKVQQLNWKDGIWGIVETIRQELTTPPRRYADDPIILKEELQPHILIEGVPLEVAAAIESRPHEFHGVHVKTRSARIYPLDDVAAHVIGVRRLPRLNEETTGQGGVEETYHDQLSGRSGRRLNVRNRRGDIIESTVIAEPQDGKEVVLTIDSQIQETSERLLDQRVVQSSTSLDQETLASGGVIIVMDLWTGDVLSMAASPRISPQVQVNPTIEEWREMLARENQPFFPRATRMALSPGSVFTLVTAIAALEEGVIGPDDLQECQGFLHHPDHYRCQQYLQTGHGHGVLRLEEAVCQSCNVFFFHLAERLGIERLTNWADAFGFGTPTGIDLPSEVAGQVVSPSLQQAEKTIQKRAALQMAIGQGELLVSPLQIVRLMATIGNGGYLVTPQIVHKQGGVTRTSSEMERVPGLSRETLKVIQRGMEMVVQHPLGTGVEAMTPAMTIAGKTGTAQASGKKSHAWMGGFVPANAPRFAFVVVLEHGGSGTADAAPIVAELMTELIGLGYLRPQWEDSSSFRENNSDAVSIDSDHAPSPR</sequence>
<feature type="transmembrane region" description="Helical" evidence="11">
    <location>
        <begin position="27"/>
        <end position="46"/>
    </location>
</feature>
<comment type="subcellular location">
    <subcellularLocation>
        <location evidence="2">Membrane</location>
    </subcellularLocation>
</comment>
<comment type="caution">
    <text evidence="14">The sequence shown here is derived from an EMBL/GenBank/DDBJ whole genome shotgun (WGS) entry which is preliminary data.</text>
</comment>
<keyword evidence="7" id="KW-0378">Hydrolase</keyword>
<dbReference type="Pfam" id="PF03717">
    <property type="entry name" value="PBP_dimer"/>
    <property type="match status" value="1"/>
</dbReference>
<feature type="compositionally biased region" description="Polar residues" evidence="10">
    <location>
        <begin position="700"/>
        <end position="711"/>
    </location>
</feature>
<dbReference type="GO" id="GO:0005886">
    <property type="term" value="C:plasma membrane"/>
    <property type="evidence" value="ECO:0007669"/>
    <property type="project" value="TreeGrafter"/>
</dbReference>
<evidence type="ECO:0000256" key="1">
    <source>
        <dbReference type="ARBA" id="ARBA00001526"/>
    </source>
</evidence>
<evidence type="ECO:0000256" key="11">
    <source>
        <dbReference type="SAM" id="Phobius"/>
    </source>
</evidence>
<evidence type="ECO:0000256" key="3">
    <source>
        <dbReference type="ARBA" id="ARBA00007898"/>
    </source>
</evidence>
<dbReference type="GO" id="GO:0071555">
    <property type="term" value="P:cell wall organization"/>
    <property type="evidence" value="ECO:0007669"/>
    <property type="project" value="TreeGrafter"/>
</dbReference>
<dbReference type="InterPro" id="IPR036138">
    <property type="entry name" value="PBP_dimer_sf"/>
</dbReference>
<dbReference type="GO" id="GO:0008800">
    <property type="term" value="F:beta-lactamase activity"/>
    <property type="evidence" value="ECO:0007669"/>
    <property type="project" value="UniProtKB-EC"/>
</dbReference>
<dbReference type="GO" id="GO:0004180">
    <property type="term" value="F:carboxypeptidase activity"/>
    <property type="evidence" value="ECO:0007669"/>
    <property type="project" value="UniProtKB-KW"/>
</dbReference>
<dbReference type="InterPro" id="IPR050515">
    <property type="entry name" value="Beta-lactam/transpept"/>
</dbReference>
<dbReference type="Gene3D" id="3.40.710.10">
    <property type="entry name" value="DD-peptidase/beta-lactamase superfamily"/>
    <property type="match status" value="1"/>
</dbReference>
<keyword evidence="15" id="KW-1185">Reference proteome</keyword>
<dbReference type="SUPFAM" id="SSF56601">
    <property type="entry name" value="beta-lactamase/transpeptidase-like"/>
    <property type="match status" value="1"/>
</dbReference>
<gene>
    <name evidence="14" type="primary">spoVD_2</name>
    <name evidence="14" type="ORF">KOR42_14630</name>
</gene>
<evidence type="ECO:0000256" key="9">
    <source>
        <dbReference type="ARBA" id="ARBA00023251"/>
    </source>
</evidence>
<keyword evidence="8 11" id="KW-0472">Membrane</keyword>
<dbReference type="InterPro" id="IPR001460">
    <property type="entry name" value="PCN-bd_Tpept"/>
</dbReference>
<name>A0A5C5X8A0_9PLAN</name>
<dbReference type="InterPro" id="IPR012338">
    <property type="entry name" value="Beta-lactam/transpept-like"/>
</dbReference>
<dbReference type="Pfam" id="PF00905">
    <property type="entry name" value="Transpeptidase"/>
    <property type="match status" value="1"/>
</dbReference>
<comment type="similarity">
    <text evidence="3">Belongs to the class-D beta-lactamase family.</text>
</comment>
<dbReference type="Proteomes" id="UP000317243">
    <property type="component" value="Unassembled WGS sequence"/>
</dbReference>